<keyword evidence="1" id="KW-0732">Signal</keyword>
<feature type="signal peptide" evidence="1">
    <location>
        <begin position="1"/>
        <end position="24"/>
    </location>
</feature>
<dbReference type="EMBL" id="LT629690">
    <property type="protein sequence ID" value="SDF73926.1"/>
    <property type="molecule type" value="Genomic_DNA"/>
</dbReference>
<dbReference type="AlphaFoldDB" id="A0A1G7NIY7"/>
<dbReference type="OrthoDB" id="108287at2"/>
<gene>
    <name evidence="2" type="ORF">SAMN05444167_3160</name>
</gene>
<feature type="chain" id="PRO_5009242088" evidence="1">
    <location>
        <begin position="25"/>
        <end position="667"/>
    </location>
</feature>
<protein>
    <submittedName>
        <fullName evidence="2">Uncharacterized protein</fullName>
    </submittedName>
</protein>
<proteinExistence type="predicted"/>
<name>A0A1G7NIY7_9BACT</name>
<evidence type="ECO:0000313" key="3">
    <source>
        <dbReference type="Proteomes" id="UP000182427"/>
    </source>
</evidence>
<evidence type="ECO:0000256" key="1">
    <source>
        <dbReference type="SAM" id="SignalP"/>
    </source>
</evidence>
<accession>A0A1G7NIY7</accession>
<reference evidence="2 3" key="1">
    <citation type="submission" date="2016-10" db="EMBL/GenBank/DDBJ databases">
        <authorList>
            <person name="de Groot N.N."/>
        </authorList>
    </citation>
    <scope>NUCLEOTIDE SEQUENCE [LARGE SCALE GENOMIC DNA]</scope>
    <source>
        <strain evidence="2 3">GAS232</strain>
    </source>
</reference>
<dbReference type="RefSeq" id="WP_156785159.1">
    <property type="nucleotide sequence ID" value="NZ_LT629690.1"/>
</dbReference>
<sequence>MHRLFLRCCVLTVVLLCAAIRANAQGADDRVYAQQPLQTELLTPLDVGHLKPGALIAAKVSYNWQAPGCSLASGSTATGHILEAHADKAAHRSSIAIQFDAADCNGKLQSPLRMRVFAVIFAPEPSYERAFADQGGLFGSFSPRPPQSMGGGGMASAGNMAVHTYDVRNDMTIRAQPELKLPKVIRAGMVFGEKKVTLEPEGGPQSSSLLQKDEKSFRIEVGTKLILMPSPEVQKLLDASAATPTSPATPVGAAVTKPAETEAIASSTLPSAVLPMRPKDETEVCSADCSTEHIGAAVASATGASLDLTKLGYFRSDRRELKSFHYAYTLTYLDIGHLLLTFDLHDMRVRRSGGLRPDYVHTVRAVIINPTTRKILRVLDWQVIGDGQYLWAASPGHVLVHLGHQLRLLDANLATLRSVDFSLPLLWVSVAPAGSVFAVGSVQERHPDELHRRLEDMTGYEPEETVRVQFLDADLRSMGETTQPSTVAPPVLTPHGELRTLSLNMHRWQIEEFSWDHSRHTIATTVSDCQPVVSLPTAETVFVSGCEKGQMWYRALRLDGHTVVRGDASSQQLELAAEGDDGSDALAVRVVWNAVSRDRAARIRALDLRGEQVAVYRAQDGKRLLLSRVEDVPLAEQSFALAPKAQQLAVLGTHGVYFFPIVNGQGK</sequence>
<dbReference type="Proteomes" id="UP000182427">
    <property type="component" value="Chromosome I"/>
</dbReference>
<organism evidence="2 3">
    <name type="scientific">Terriglobus roseus</name>
    <dbReference type="NCBI Taxonomy" id="392734"/>
    <lineage>
        <taxon>Bacteria</taxon>
        <taxon>Pseudomonadati</taxon>
        <taxon>Acidobacteriota</taxon>
        <taxon>Terriglobia</taxon>
        <taxon>Terriglobales</taxon>
        <taxon>Acidobacteriaceae</taxon>
        <taxon>Terriglobus</taxon>
    </lineage>
</organism>
<evidence type="ECO:0000313" key="2">
    <source>
        <dbReference type="EMBL" id="SDF73926.1"/>
    </source>
</evidence>
<dbReference type="SUPFAM" id="SSF50969">
    <property type="entry name" value="YVTN repeat-like/Quinoprotein amine dehydrogenase"/>
    <property type="match status" value="1"/>
</dbReference>
<keyword evidence="3" id="KW-1185">Reference proteome</keyword>
<dbReference type="InterPro" id="IPR011044">
    <property type="entry name" value="Quino_amine_DH_bsu"/>
</dbReference>